<name>A0A848H538_9BURK</name>
<dbReference type="Gene3D" id="3.40.830.10">
    <property type="entry name" value="LigB-like"/>
    <property type="match status" value="1"/>
</dbReference>
<reference evidence="2 3" key="1">
    <citation type="submission" date="2020-04" db="EMBL/GenBank/DDBJ databases">
        <title>Ramlibacter sp. G-1-2-2 isolated from soil.</title>
        <authorList>
            <person name="Dahal R.H."/>
        </authorList>
    </citation>
    <scope>NUCLEOTIDE SEQUENCE [LARGE SCALE GENOMIC DNA]</scope>
    <source>
        <strain evidence="2 3">G-1-2-2</strain>
    </source>
</reference>
<dbReference type="AlphaFoldDB" id="A0A848H538"/>
<dbReference type="Pfam" id="PF02900">
    <property type="entry name" value="LigB"/>
    <property type="match status" value="1"/>
</dbReference>
<keyword evidence="2" id="KW-0223">Dioxygenase</keyword>
<dbReference type="GO" id="GO:0008198">
    <property type="term" value="F:ferrous iron binding"/>
    <property type="evidence" value="ECO:0007669"/>
    <property type="project" value="InterPro"/>
</dbReference>
<evidence type="ECO:0000313" key="3">
    <source>
        <dbReference type="Proteomes" id="UP000541185"/>
    </source>
</evidence>
<dbReference type="Proteomes" id="UP000541185">
    <property type="component" value="Unassembled WGS sequence"/>
</dbReference>
<dbReference type="InterPro" id="IPR004183">
    <property type="entry name" value="Xdiol_dOase_suB"/>
</dbReference>
<organism evidence="2 3">
    <name type="scientific">Ramlibacter agri</name>
    <dbReference type="NCBI Taxonomy" id="2728837"/>
    <lineage>
        <taxon>Bacteria</taxon>
        <taxon>Pseudomonadati</taxon>
        <taxon>Pseudomonadota</taxon>
        <taxon>Betaproteobacteria</taxon>
        <taxon>Burkholderiales</taxon>
        <taxon>Comamonadaceae</taxon>
        <taxon>Ramlibacter</taxon>
    </lineage>
</organism>
<dbReference type="RefSeq" id="WP_169420391.1">
    <property type="nucleotide sequence ID" value="NZ_JABBFX010000002.1"/>
</dbReference>
<gene>
    <name evidence="2" type="ORF">HHL11_20330</name>
</gene>
<keyword evidence="2" id="KW-0560">Oxidoreductase</keyword>
<sequence length="278" mass="30493">MARIVGGLTTSHVPAIGGAIAKGLQGEPYWKPFFDGFLPVREWLADVKPDVAVVFYNDHGLNFFLDKMPTFAVGAAPEYRNADEGWGIPTLPPFTGQVDLSWHVIEHLIAREFDITTCQEMLVDHAFTLPLKLFWPEACPVTVVPVCINTVQFPLPSARRCYALGQAVGEAIASWNSDKKVVVIGTGGLSHQLDGERAGFINKPFDLKFMDSLVHDPEWATQFSIHELVEKTGTQGVELLMWLATRGAVPGAVRKVHTNYHIPISNTAAGMMALESLA</sequence>
<protein>
    <submittedName>
        <fullName evidence="2">Protocatechuate 3,4-dioxygenase</fullName>
    </submittedName>
</protein>
<accession>A0A848H538</accession>
<dbReference type="NCBIfam" id="NF009902">
    <property type="entry name" value="PRK13365.1"/>
    <property type="match status" value="1"/>
</dbReference>
<evidence type="ECO:0000259" key="1">
    <source>
        <dbReference type="Pfam" id="PF02900"/>
    </source>
</evidence>
<evidence type="ECO:0000313" key="2">
    <source>
        <dbReference type="EMBL" id="NML46106.1"/>
    </source>
</evidence>
<keyword evidence="3" id="KW-1185">Reference proteome</keyword>
<dbReference type="EMBL" id="JABBFX010000002">
    <property type="protein sequence ID" value="NML46106.1"/>
    <property type="molecule type" value="Genomic_DNA"/>
</dbReference>
<feature type="domain" description="Extradiol ring-cleavage dioxygenase class III enzyme subunit B" evidence="1">
    <location>
        <begin position="8"/>
        <end position="267"/>
    </location>
</feature>
<dbReference type="CDD" id="cd07949">
    <property type="entry name" value="PCA_45_Doxase_B_like_1"/>
    <property type="match status" value="1"/>
</dbReference>
<dbReference type="SUPFAM" id="SSF53213">
    <property type="entry name" value="LigB-like"/>
    <property type="match status" value="1"/>
</dbReference>
<proteinExistence type="predicted"/>
<dbReference type="NCBIfam" id="NF009901">
    <property type="entry name" value="PRK13364.1"/>
    <property type="match status" value="1"/>
</dbReference>
<comment type="caution">
    <text evidence="2">The sequence shown here is derived from an EMBL/GenBank/DDBJ whole genome shotgun (WGS) entry which is preliminary data.</text>
</comment>
<dbReference type="GO" id="GO:0016702">
    <property type="term" value="F:oxidoreductase activity, acting on single donors with incorporation of molecular oxygen, incorporation of two atoms of oxygen"/>
    <property type="evidence" value="ECO:0007669"/>
    <property type="project" value="UniProtKB-ARBA"/>
</dbReference>